<comment type="subcellular location">
    <subcellularLocation>
        <location evidence="1">Endoplasmic reticulum membrane</location>
        <topology evidence="1">Multi-pass membrane protein</topology>
    </subcellularLocation>
</comment>
<comment type="pathway">
    <text evidence="2">Lipid metabolism.</text>
</comment>
<keyword evidence="14" id="KW-1185">Reference proteome</keyword>
<comment type="similarity">
    <text evidence="3">Belongs to the membrane-bound acyltransferase family. Sterol o-acyltransferase subfamily.</text>
</comment>
<evidence type="ECO:0000256" key="8">
    <source>
        <dbReference type="ARBA" id="ARBA00022989"/>
    </source>
</evidence>
<keyword evidence="6 12" id="KW-0812">Transmembrane</keyword>
<dbReference type="STRING" id="1246581.A0A2H9TLJ3"/>
<sequence length="576" mass="66233">MSRLEVFTPPSQKPRRELALVHARPVHVINSASPFSKDSEDQNYRGFLHLAILLLVVNMLRLMVENFQKYGVLLSIPGRDVPLSDLLCCCCAVMTLWVNIVVSYVLERAVVHTPWLGGSKLYAGVIFVNVTALLLIPAFIVWTHMYHPLLGSLAMSLSIILCMKIISYHVVNAELRQRWKERVGEDPYPGCPYPQNITLRNVAYFWVAPTLCYQSTYPLIEAFRPKFFIKRLVELGAALAMIHILTEQYAIPTVKNSMKPINELNLMGMIERLLKLSISSLYIWLLVFYALFHSFLNAFAELVRFGDRMFYKSWWNAKSFEEYWRLWNAPVHQWLKRHIYSPMRAQGWSSSTSQASIFVISAMAHELLVGVPTHVLEGWAFFAMIFQIPLVAATGWFTRLKPNSTCFDWFIFRVAVSISTNYSGLYYLSVSTRTKAHRVVMIAEKAEQTTSDLDHIIELSILKVRRMQITGVREERQRLLVLETLHQCITQKIEEMYEKCGEDGMDRASAFLTVLHEAIRKLGLSRLVRFGITLPENENEYPRLKLPISRKLRDFTGIQGALNESSLKETPEAVEN</sequence>
<feature type="transmembrane region" description="Helical" evidence="12">
    <location>
        <begin position="121"/>
        <end position="142"/>
    </location>
</feature>
<evidence type="ECO:0000256" key="1">
    <source>
        <dbReference type="ARBA" id="ARBA00004477"/>
    </source>
</evidence>
<dbReference type="EC" id="2.3.1.20" evidence="4"/>
<evidence type="ECO:0000256" key="4">
    <source>
        <dbReference type="ARBA" id="ARBA00013244"/>
    </source>
</evidence>
<feature type="transmembrane region" description="Helical" evidence="12">
    <location>
        <begin position="46"/>
        <end position="64"/>
    </location>
</feature>
<dbReference type="GO" id="GO:0004144">
    <property type="term" value="F:diacylglycerol O-acyltransferase activity"/>
    <property type="evidence" value="ECO:0007669"/>
    <property type="project" value="UniProtKB-EC"/>
</dbReference>
<evidence type="ECO:0000256" key="2">
    <source>
        <dbReference type="ARBA" id="ARBA00005189"/>
    </source>
</evidence>
<feature type="transmembrane region" description="Helical" evidence="12">
    <location>
        <begin position="410"/>
        <end position="428"/>
    </location>
</feature>
<dbReference type="PANTHER" id="PTHR10408">
    <property type="entry name" value="STEROL O-ACYLTRANSFERASE"/>
    <property type="match status" value="1"/>
</dbReference>
<evidence type="ECO:0000256" key="6">
    <source>
        <dbReference type="ARBA" id="ARBA00022692"/>
    </source>
</evidence>
<protein>
    <recommendedName>
        <fullName evidence="4">diacylglycerol O-acyltransferase</fullName>
        <ecNumber evidence="4">2.3.1.20</ecNumber>
    </recommendedName>
</protein>
<name>A0A2H9TLJ3_9FUNG</name>
<dbReference type="AlphaFoldDB" id="A0A2H9TLJ3"/>
<keyword evidence="9 12" id="KW-0472">Membrane</keyword>
<dbReference type="Pfam" id="PF03062">
    <property type="entry name" value="MBOAT"/>
    <property type="match status" value="1"/>
</dbReference>
<keyword evidence="5 13" id="KW-0808">Transferase</keyword>
<feature type="transmembrane region" description="Helical" evidence="12">
    <location>
        <begin position="85"/>
        <end position="106"/>
    </location>
</feature>
<keyword evidence="8 12" id="KW-1133">Transmembrane helix</keyword>
<dbReference type="Proteomes" id="UP000240830">
    <property type="component" value="Unassembled WGS sequence"/>
</dbReference>
<dbReference type="PANTHER" id="PTHR10408:SF7">
    <property type="entry name" value="DIACYLGLYCEROL O-ACYLTRANSFERASE 1"/>
    <property type="match status" value="1"/>
</dbReference>
<organism evidence="13 14">
    <name type="scientific">Paramicrosporidium saccamoebae</name>
    <dbReference type="NCBI Taxonomy" id="1246581"/>
    <lineage>
        <taxon>Eukaryota</taxon>
        <taxon>Fungi</taxon>
        <taxon>Fungi incertae sedis</taxon>
        <taxon>Cryptomycota</taxon>
        <taxon>Cryptomycota incertae sedis</taxon>
        <taxon>Paramicrosporidium</taxon>
    </lineage>
</organism>
<evidence type="ECO:0000256" key="7">
    <source>
        <dbReference type="ARBA" id="ARBA00022824"/>
    </source>
</evidence>
<gene>
    <name evidence="13" type="ORF">PSACC_01567</name>
</gene>
<dbReference type="OrthoDB" id="10039049at2759"/>
<evidence type="ECO:0000256" key="12">
    <source>
        <dbReference type="SAM" id="Phobius"/>
    </source>
</evidence>
<dbReference type="EMBL" id="MTSL01000112">
    <property type="protein sequence ID" value="PJF18625.1"/>
    <property type="molecule type" value="Genomic_DNA"/>
</dbReference>
<dbReference type="GO" id="GO:0005789">
    <property type="term" value="C:endoplasmic reticulum membrane"/>
    <property type="evidence" value="ECO:0007669"/>
    <property type="project" value="UniProtKB-SubCell"/>
</dbReference>
<evidence type="ECO:0000256" key="11">
    <source>
        <dbReference type="ARBA" id="ARBA00023568"/>
    </source>
</evidence>
<comment type="function">
    <text evidence="11">Sterol O-acyltransferase that catalyzes the formation of stery esters.</text>
</comment>
<evidence type="ECO:0000256" key="3">
    <source>
        <dbReference type="ARBA" id="ARBA00009010"/>
    </source>
</evidence>
<feature type="transmembrane region" description="Helical" evidence="12">
    <location>
        <begin position="232"/>
        <end position="251"/>
    </location>
</feature>
<evidence type="ECO:0000256" key="10">
    <source>
        <dbReference type="ARBA" id="ARBA00023315"/>
    </source>
</evidence>
<dbReference type="GO" id="GO:0019432">
    <property type="term" value="P:triglyceride biosynthetic process"/>
    <property type="evidence" value="ECO:0007669"/>
    <property type="project" value="TreeGrafter"/>
</dbReference>
<keyword evidence="10 13" id="KW-0012">Acyltransferase</keyword>
<evidence type="ECO:0000313" key="14">
    <source>
        <dbReference type="Proteomes" id="UP000240830"/>
    </source>
</evidence>
<dbReference type="InterPro" id="IPR014371">
    <property type="entry name" value="Oat_ACAT_DAG_ARE"/>
</dbReference>
<dbReference type="InterPro" id="IPR004299">
    <property type="entry name" value="MBOAT_fam"/>
</dbReference>
<feature type="transmembrane region" description="Helical" evidence="12">
    <location>
        <begin position="281"/>
        <end position="303"/>
    </location>
</feature>
<comment type="caution">
    <text evidence="13">The sequence shown here is derived from an EMBL/GenBank/DDBJ whole genome shotgun (WGS) entry which is preliminary data.</text>
</comment>
<evidence type="ECO:0000256" key="5">
    <source>
        <dbReference type="ARBA" id="ARBA00022679"/>
    </source>
</evidence>
<feature type="transmembrane region" description="Helical" evidence="12">
    <location>
        <begin position="149"/>
        <end position="171"/>
    </location>
</feature>
<keyword evidence="7" id="KW-0256">Endoplasmic reticulum</keyword>
<evidence type="ECO:0000256" key="9">
    <source>
        <dbReference type="ARBA" id="ARBA00023136"/>
    </source>
</evidence>
<reference evidence="13 14" key="1">
    <citation type="submission" date="2016-10" db="EMBL/GenBank/DDBJ databases">
        <title>The genome of Paramicrosporidium saccamoebae is the missing link in understanding Cryptomycota and Microsporidia evolution.</title>
        <authorList>
            <person name="Quandt C.A."/>
            <person name="Beaudet D."/>
            <person name="Corsaro D."/>
            <person name="Michel R."/>
            <person name="Corradi N."/>
            <person name="James T."/>
        </authorList>
    </citation>
    <scope>NUCLEOTIDE SEQUENCE [LARGE SCALE GENOMIC DNA]</scope>
    <source>
        <strain evidence="13 14">KSL3</strain>
    </source>
</reference>
<proteinExistence type="inferred from homology"/>
<accession>A0A2H9TLJ3</accession>
<evidence type="ECO:0000313" key="13">
    <source>
        <dbReference type="EMBL" id="PJF18625.1"/>
    </source>
</evidence>